<dbReference type="Proteomes" id="UP000887565">
    <property type="component" value="Unplaced"/>
</dbReference>
<reference evidence="2" key="1">
    <citation type="submission" date="2022-11" db="UniProtKB">
        <authorList>
            <consortium name="WormBaseParasite"/>
        </authorList>
    </citation>
    <scope>IDENTIFICATION</scope>
</reference>
<dbReference type="WBParaSite" id="nRc.2.0.1.t42147-RA">
    <property type="protein sequence ID" value="nRc.2.0.1.t42147-RA"/>
    <property type="gene ID" value="nRc.2.0.1.g42147"/>
</dbReference>
<name>A0A915KVH2_ROMCU</name>
<sequence>MNVDTQSRLFFNLNNNGTLSGNLTIQNLTVSKIGQNSLSGDGNIVKNNATQFVKILLEKKVNERLSRGYVLSGDQIFLPLMNQQKLNITYGPRYARISSDLNINQTKLTKLAEKALSNVGSST</sequence>
<protein>
    <submittedName>
        <fullName evidence="2">Uncharacterized protein</fullName>
    </submittedName>
</protein>
<accession>A0A915KVH2</accession>
<dbReference type="Gene3D" id="3.15.20.10">
    <property type="entry name" value="Bactericidal permeability-increasing protein, domain 2"/>
    <property type="match status" value="1"/>
</dbReference>
<proteinExistence type="predicted"/>
<dbReference type="AlphaFoldDB" id="A0A915KVH2"/>
<evidence type="ECO:0000313" key="1">
    <source>
        <dbReference type="Proteomes" id="UP000887565"/>
    </source>
</evidence>
<evidence type="ECO:0000313" key="2">
    <source>
        <dbReference type="WBParaSite" id="nRc.2.0.1.t42147-RA"/>
    </source>
</evidence>
<organism evidence="1 2">
    <name type="scientific">Romanomermis culicivorax</name>
    <name type="common">Nematode worm</name>
    <dbReference type="NCBI Taxonomy" id="13658"/>
    <lineage>
        <taxon>Eukaryota</taxon>
        <taxon>Metazoa</taxon>
        <taxon>Ecdysozoa</taxon>
        <taxon>Nematoda</taxon>
        <taxon>Enoplea</taxon>
        <taxon>Dorylaimia</taxon>
        <taxon>Mermithida</taxon>
        <taxon>Mermithoidea</taxon>
        <taxon>Mermithidae</taxon>
        <taxon>Romanomermis</taxon>
    </lineage>
</organism>
<keyword evidence="1" id="KW-1185">Reference proteome</keyword>